<organism evidence="2 3">
    <name type="scientific">Linnemannia gamsii</name>
    <dbReference type="NCBI Taxonomy" id="64522"/>
    <lineage>
        <taxon>Eukaryota</taxon>
        <taxon>Fungi</taxon>
        <taxon>Fungi incertae sedis</taxon>
        <taxon>Mucoromycota</taxon>
        <taxon>Mortierellomycotina</taxon>
        <taxon>Mortierellomycetes</taxon>
        <taxon>Mortierellales</taxon>
        <taxon>Mortierellaceae</taxon>
        <taxon>Linnemannia</taxon>
    </lineage>
</organism>
<evidence type="ECO:0000256" key="1">
    <source>
        <dbReference type="SAM" id="SignalP"/>
    </source>
</evidence>
<keyword evidence="3" id="KW-1185">Reference proteome</keyword>
<proteinExistence type="predicted"/>
<dbReference type="EMBL" id="JAAAIM010000888">
    <property type="protein sequence ID" value="KAG0283548.1"/>
    <property type="molecule type" value="Genomic_DNA"/>
</dbReference>
<keyword evidence="1" id="KW-0732">Signal</keyword>
<name>A0ABQ7JRD9_9FUNG</name>
<evidence type="ECO:0008006" key="4">
    <source>
        <dbReference type="Google" id="ProtNLM"/>
    </source>
</evidence>
<accession>A0ABQ7JRD9</accession>
<feature type="chain" id="PRO_5045868979" description="EfeO-type cupredoxin-like domain-containing protein" evidence="1">
    <location>
        <begin position="26"/>
        <end position="149"/>
    </location>
</feature>
<evidence type="ECO:0000313" key="3">
    <source>
        <dbReference type="Proteomes" id="UP001194696"/>
    </source>
</evidence>
<protein>
    <recommendedName>
        <fullName evidence="4">EfeO-type cupredoxin-like domain-containing protein</fullName>
    </recommendedName>
</protein>
<sequence>MYARNLVTLVLLALCALCSFSSVFAAGPPPPQATDKIVVTSPKRFTIYKVGDQIHVKVTLPGGKNNILYKNNTPIRLTIQKQISMPDLNKFIGCVPARTLATTGFSFEALEEYITVSQPGIRCRVRVSFNLEPNRFGGYSDSWGFFILD</sequence>
<gene>
    <name evidence="2" type="ORF">BGZ96_012054</name>
</gene>
<dbReference type="Proteomes" id="UP001194696">
    <property type="component" value="Unassembled WGS sequence"/>
</dbReference>
<comment type="caution">
    <text evidence="2">The sequence shown here is derived from an EMBL/GenBank/DDBJ whole genome shotgun (WGS) entry which is preliminary data.</text>
</comment>
<reference evidence="2 3" key="1">
    <citation type="journal article" date="2020" name="Fungal Divers.">
        <title>Resolving the Mortierellaceae phylogeny through synthesis of multi-gene phylogenetics and phylogenomics.</title>
        <authorList>
            <person name="Vandepol N."/>
            <person name="Liber J."/>
            <person name="Desiro A."/>
            <person name="Na H."/>
            <person name="Kennedy M."/>
            <person name="Barry K."/>
            <person name="Grigoriev I.V."/>
            <person name="Miller A.N."/>
            <person name="O'Donnell K."/>
            <person name="Stajich J.E."/>
            <person name="Bonito G."/>
        </authorList>
    </citation>
    <scope>NUCLEOTIDE SEQUENCE [LARGE SCALE GENOMIC DNA]</scope>
    <source>
        <strain evidence="2 3">AD045</strain>
    </source>
</reference>
<feature type="signal peptide" evidence="1">
    <location>
        <begin position="1"/>
        <end position="25"/>
    </location>
</feature>
<evidence type="ECO:0000313" key="2">
    <source>
        <dbReference type="EMBL" id="KAG0283548.1"/>
    </source>
</evidence>